<evidence type="ECO:0000313" key="3">
    <source>
        <dbReference type="EMBL" id="MFD2234559.1"/>
    </source>
</evidence>
<name>A0ABW5CB99_9PROT</name>
<dbReference type="InterPro" id="IPR029021">
    <property type="entry name" value="Prot-tyrosine_phosphatase-like"/>
</dbReference>
<protein>
    <recommendedName>
        <fullName evidence="2">Tyrosine specific protein phosphatases domain-containing protein</fullName>
    </recommendedName>
</protein>
<dbReference type="PROSITE" id="PS00383">
    <property type="entry name" value="TYR_PHOSPHATASE_1"/>
    <property type="match status" value="1"/>
</dbReference>
<dbReference type="PROSITE" id="PS50056">
    <property type="entry name" value="TYR_PHOSPHATASE_2"/>
    <property type="match status" value="1"/>
</dbReference>
<sequence>MLGDRSPFAFALCGLAELPAALGRFAPTHAISITDPASPHLPAFPAGTRVLRLSFWDVRDLPAGQAAWLSPAERALYPAAGHARAILDFGAGLPRQPRVLIHCWAGFSRSAAAAYLLLCQRMPGGERRALRLLRRRRPGADPNRMIVGFGDHLLGRGGSMQAALEERPGLAGWLRARRASRGLPPGESCAGSARGPGRGEAPDPILL</sequence>
<dbReference type="Gene3D" id="3.90.190.10">
    <property type="entry name" value="Protein tyrosine phosphatase superfamily"/>
    <property type="match status" value="1"/>
</dbReference>
<accession>A0ABW5CB99</accession>
<dbReference type="EMBL" id="JBHUIY010000023">
    <property type="protein sequence ID" value="MFD2234559.1"/>
    <property type="molecule type" value="Genomic_DNA"/>
</dbReference>
<reference evidence="4" key="1">
    <citation type="journal article" date="2019" name="Int. J. Syst. Evol. Microbiol.">
        <title>The Global Catalogue of Microorganisms (GCM) 10K type strain sequencing project: providing services to taxonomists for standard genome sequencing and annotation.</title>
        <authorList>
            <consortium name="The Broad Institute Genomics Platform"/>
            <consortium name="The Broad Institute Genome Sequencing Center for Infectious Disease"/>
            <person name="Wu L."/>
            <person name="Ma J."/>
        </authorList>
    </citation>
    <scope>NUCLEOTIDE SEQUENCE [LARGE SCALE GENOMIC DNA]</scope>
    <source>
        <strain evidence="4">KCTC 15012</strain>
    </source>
</reference>
<dbReference type="SUPFAM" id="SSF52799">
    <property type="entry name" value="(Phosphotyrosine protein) phosphatases II"/>
    <property type="match status" value="1"/>
</dbReference>
<dbReference type="InterPro" id="IPR000387">
    <property type="entry name" value="Tyr_Pase_dom"/>
</dbReference>
<feature type="region of interest" description="Disordered" evidence="1">
    <location>
        <begin position="182"/>
        <end position="207"/>
    </location>
</feature>
<gene>
    <name evidence="3" type="ORF">ACFSNB_12145</name>
</gene>
<keyword evidence="4" id="KW-1185">Reference proteome</keyword>
<dbReference type="RefSeq" id="WP_377316895.1">
    <property type="nucleotide sequence ID" value="NZ_JBHUIY010000023.1"/>
</dbReference>
<proteinExistence type="predicted"/>
<evidence type="ECO:0000256" key="1">
    <source>
        <dbReference type="SAM" id="MobiDB-lite"/>
    </source>
</evidence>
<evidence type="ECO:0000313" key="4">
    <source>
        <dbReference type="Proteomes" id="UP001597296"/>
    </source>
</evidence>
<evidence type="ECO:0000259" key="2">
    <source>
        <dbReference type="PROSITE" id="PS50056"/>
    </source>
</evidence>
<dbReference type="Proteomes" id="UP001597296">
    <property type="component" value="Unassembled WGS sequence"/>
</dbReference>
<organism evidence="3 4">
    <name type="scientific">Phaeospirillum tilakii</name>
    <dbReference type="NCBI Taxonomy" id="741673"/>
    <lineage>
        <taxon>Bacteria</taxon>
        <taxon>Pseudomonadati</taxon>
        <taxon>Pseudomonadota</taxon>
        <taxon>Alphaproteobacteria</taxon>
        <taxon>Rhodospirillales</taxon>
        <taxon>Rhodospirillaceae</taxon>
        <taxon>Phaeospirillum</taxon>
    </lineage>
</organism>
<feature type="domain" description="Tyrosine specific protein phosphatases" evidence="2">
    <location>
        <begin position="92"/>
        <end position="140"/>
    </location>
</feature>
<dbReference type="InterPro" id="IPR016130">
    <property type="entry name" value="Tyr_Pase_AS"/>
</dbReference>
<comment type="caution">
    <text evidence="3">The sequence shown here is derived from an EMBL/GenBank/DDBJ whole genome shotgun (WGS) entry which is preliminary data.</text>
</comment>